<evidence type="ECO:0008006" key="2">
    <source>
        <dbReference type="Google" id="ProtNLM"/>
    </source>
</evidence>
<dbReference type="EMBL" id="UINC01229274">
    <property type="protein sequence ID" value="SVE60925.1"/>
    <property type="molecule type" value="Genomic_DNA"/>
</dbReference>
<feature type="non-terminal residue" evidence="1">
    <location>
        <position position="75"/>
    </location>
</feature>
<proteinExistence type="predicted"/>
<reference evidence="1" key="1">
    <citation type="submission" date="2018-05" db="EMBL/GenBank/DDBJ databases">
        <authorList>
            <person name="Lanie J.A."/>
            <person name="Ng W.-L."/>
            <person name="Kazmierczak K.M."/>
            <person name="Andrzejewski T.M."/>
            <person name="Davidsen T.M."/>
            <person name="Wayne K.J."/>
            <person name="Tettelin H."/>
            <person name="Glass J.I."/>
            <person name="Rusch D."/>
            <person name="Podicherti R."/>
            <person name="Tsui H.-C.T."/>
            <person name="Winkler M.E."/>
        </authorList>
    </citation>
    <scope>NUCLEOTIDE SEQUENCE</scope>
</reference>
<name>A0A383EXI5_9ZZZZ</name>
<dbReference type="Pfam" id="PF00805">
    <property type="entry name" value="Pentapeptide"/>
    <property type="match status" value="1"/>
</dbReference>
<dbReference type="AlphaFoldDB" id="A0A383EXI5"/>
<sequence length="75" mass="8255">MFFVSFMTTILCGQLVVAFDEDDVEQLLRVGHCVECDLIGVDFSEFDLRGMDLRSAELLGANLSNANLVGIDLRG</sequence>
<dbReference type="InterPro" id="IPR001646">
    <property type="entry name" value="5peptide_repeat"/>
</dbReference>
<evidence type="ECO:0000313" key="1">
    <source>
        <dbReference type="EMBL" id="SVE60925.1"/>
    </source>
</evidence>
<organism evidence="1">
    <name type="scientific">marine metagenome</name>
    <dbReference type="NCBI Taxonomy" id="408172"/>
    <lineage>
        <taxon>unclassified sequences</taxon>
        <taxon>metagenomes</taxon>
        <taxon>ecological metagenomes</taxon>
    </lineage>
</organism>
<dbReference type="Gene3D" id="2.160.20.80">
    <property type="entry name" value="E3 ubiquitin-protein ligase SopA"/>
    <property type="match status" value="1"/>
</dbReference>
<dbReference type="SUPFAM" id="SSF141571">
    <property type="entry name" value="Pentapeptide repeat-like"/>
    <property type="match status" value="1"/>
</dbReference>
<accession>A0A383EXI5</accession>
<gene>
    <name evidence="1" type="ORF">METZ01_LOCUS513779</name>
</gene>
<protein>
    <recommendedName>
        <fullName evidence="2">Pentapeptide repeat protein</fullName>
    </recommendedName>
</protein>